<dbReference type="GO" id="GO:0003899">
    <property type="term" value="F:DNA-directed RNA polymerase activity"/>
    <property type="evidence" value="ECO:0007669"/>
    <property type="project" value="UniProtKB-UniRule"/>
</dbReference>
<keyword evidence="2 6" id="KW-0240">DNA-directed RNA polymerase</keyword>
<dbReference type="InterPro" id="IPR007759">
    <property type="entry name" value="Asxl_HARE-HTH"/>
</dbReference>
<dbReference type="Gene3D" id="1.10.10.1250">
    <property type="entry name" value="RNA polymerase, subunit delta, N-terminal domain"/>
    <property type="match status" value="1"/>
</dbReference>
<protein>
    <recommendedName>
        <fullName evidence="6">Probable DNA-directed RNA polymerase subunit delta</fullName>
    </recommendedName>
    <alternativeName>
        <fullName evidence="6">RNAP delta factor</fullName>
    </alternativeName>
</protein>
<feature type="region of interest" description="Disordered" evidence="7">
    <location>
        <begin position="123"/>
        <end position="157"/>
    </location>
</feature>
<evidence type="ECO:0000256" key="6">
    <source>
        <dbReference type="HAMAP-Rule" id="MF_00357"/>
    </source>
</evidence>
<dbReference type="HAMAP" id="MF_00357">
    <property type="entry name" value="RNApol_bact_RpoE"/>
    <property type="match status" value="1"/>
</dbReference>
<dbReference type="GO" id="GO:0000428">
    <property type="term" value="C:DNA-directed RNA polymerase complex"/>
    <property type="evidence" value="ECO:0007669"/>
    <property type="project" value="UniProtKB-KW"/>
</dbReference>
<keyword evidence="5 6" id="KW-0804">Transcription</keyword>
<dbReference type="GO" id="GO:0006351">
    <property type="term" value="P:DNA-templated transcription"/>
    <property type="evidence" value="ECO:0007669"/>
    <property type="project" value="InterPro"/>
</dbReference>
<dbReference type="Pfam" id="PF05066">
    <property type="entry name" value="HARE-HTH"/>
    <property type="match status" value="1"/>
</dbReference>
<organism evidence="9 10">
    <name type="scientific">Shouchella lonarensis</name>
    <dbReference type="NCBI Taxonomy" id="1464122"/>
    <lineage>
        <taxon>Bacteria</taxon>
        <taxon>Bacillati</taxon>
        <taxon>Bacillota</taxon>
        <taxon>Bacilli</taxon>
        <taxon>Bacillales</taxon>
        <taxon>Bacillaceae</taxon>
        <taxon>Shouchella</taxon>
    </lineage>
</organism>
<proteinExistence type="inferred from homology"/>
<evidence type="ECO:0000256" key="5">
    <source>
        <dbReference type="ARBA" id="ARBA00023163"/>
    </source>
</evidence>
<keyword evidence="10" id="KW-1185">Reference proteome</keyword>
<dbReference type="RefSeq" id="WP_090774673.1">
    <property type="nucleotide sequence ID" value="NZ_FMYM01000002.1"/>
</dbReference>
<dbReference type="PROSITE" id="PS51913">
    <property type="entry name" value="HTH_HARE"/>
    <property type="match status" value="1"/>
</dbReference>
<keyword evidence="4 6" id="KW-0548">Nucleotidyltransferase</keyword>
<dbReference type="Proteomes" id="UP000242662">
    <property type="component" value="Unassembled WGS sequence"/>
</dbReference>
<keyword evidence="3 6" id="KW-0808">Transferase</keyword>
<dbReference type="AlphaFoldDB" id="A0A1G6GW16"/>
<accession>A0A1G6GW16</accession>
<reference evidence="10" key="1">
    <citation type="submission" date="2016-09" db="EMBL/GenBank/DDBJ databases">
        <authorList>
            <person name="Varghese N."/>
            <person name="Submissions S."/>
        </authorList>
    </citation>
    <scope>NUCLEOTIDE SEQUENCE [LARGE SCALE GENOMIC DNA]</scope>
    <source>
        <strain evidence="10">25nlg</strain>
    </source>
</reference>
<evidence type="ECO:0000256" key="1">
    <source>
        <dbReference type="ARBA" id="ARBA00009828"/>
    </source>
</evidence>
<dbReference type="InterPro" id="IPR038087">
    <property type="entry name" value="RNAP_delta_N_dom_sf"/>
</dbReference>
<evidence type="ECO:0000256" key="4">
    <source>
        <dbReference type="ARBA" id="ARBA00022695"/>
    </source>
</evidence>
<evidence type="ECO:0000313" key="9">
    <source>
        <dbReference type="EMBL" id="SDB86232.1"/>
    </source>
</evidence>
<dbReference type="GO" id="GO:0006355">
    <property type="term" value="P:regulation of DNA-templated transcription"/>
    <property type="evidence" value="ECO:0007669"/>
    <property type="project" value="UniProtKB-UniRule"/>
</dbReference>
<comment type="subunit">
    <text evidence="6">RNAP is composed of a core of 2 alpha, a beta and a beta' subunits. The core is associated with a delta subunit and one of several sigma factors.</text>
</comment>
<evidence type="ECO:0000259" key="8">
    <source>
        <dbReference type="PROSITE" id="PS51913"/>
    </source>
</evidence>
<feature type="compositionally biased region" description="Acidic residues" evidence="7">
    <location>
        <begin position="123"/>
        <end position="137"/>
    </location>
</feature>
<feature type="compositionally biased region" description="Acidic residues" evidence="7">
    <location>
        <begin position="147"/>
        <end position="157"/>
    </location>
</feature>
<dbReference type="NCBIfam" id="TIGR04567">
    <property type="entry name" value="RNAP_delt_lowGC"/>
    <property type="match status" value="1"/>
</dbReference>
<comment type="similarity">
    <text evidence="1 6">Belongs to the RpoE family.</text>
</comment>
<gene>
    <name evidence="6" type="primary">rpoE</name>
    <name evidence="9" type="ORF">SAMN05421737_10290</name>
</gene>
<sequence length="157" mass="18475">MAKVKELTKERLAELSMVETAYLIMENKREPYYFYDLLSEVAKVKGFTEEEKKARISFLYTDMNIDGRFLTLGDNQWGLKAWYLHEQSEEEITVSAHPEKHFDVDDELEDDAFEDLEDELDELAEVEDGDEEEDDLADEKKGRHLMEDEEDEDDFSS</sequence>
<evidence type="ECO:0000256" key="2">
    <source>
        <dbReference type="ARBA" id="ARBA00022478"/>
    </source>
</evidence>
<feature type="domain" description="HTH HARE-type" evidence="8">
    <location>
        <begin position="15"/>
        <end position="82"/>
    </location>
</feature>
<comment type="function">
    <text evidence="6">Participates in both the initiation and recycling phases of transcription. In the presence of the delta subunit, RNAP displays an increased specificity of transcription, a decreased affinity for nucleic acids, and an increased efficiency of RNA synthesis because of enhanced recycling.</text>
</comment>
<dbReference type="EMBL" id="FMYM01000002">
    <property type="protein sequence ID" value="SDB86232.1"/>
    <property type="molecule type" value="Genomic_DNA"/>
</dbReference>
<dbReference type="STRING" id="1464122.SAMN05421737_10290"/>
<evidence type="ECO:0000256" key="7">
    <source>
        <dbReference type="SAM" id="MobiDB-lite"/>
    </source>
</evidence>
<dbReference type="OrthoDB" id="401223at2"/>
<name>A0A1G6GW16_9BACI</name>
<evidence type="ECO:0000313" key="10">
    <source>
        <dbReference type="Proteomes" id="UP000242662"/>
    </source>
</evidence>
<evidence type="ECO:0000256" key="3">
    <source>
        <dbReference type="ARBA" id="ARBA00022679"/>
    </source>
</evidence>
<dbReference type="InterPro" id="IPR029757">
    <property type="entry name" value="RpoE"/>
</dbReference>